<protein>
    <submittedName>
        <fullName evidence="2">Uncharacterized protein</fullName>
    </submittedName>
</protein>
<dbReference type="RefSeq" id="WP_271433812.1">
    <property type="nucleotide sequence ID" value="NZ_JAQIOY010000009.1"/>
</dbReference>
<feature type="signal peptide" evidence="1">
    <location>
        <begin position="1"/>
        <end position="20"/>
    </location>
</feature>
<name>A0ABT4XWY1_9RHOB</name>
<evidence type="ECO:0000313" key="3">
    <source>
        <dbReference type="Proteomes" id="UP001210720"/>
    </source>
</evidence>
<proteinExistence type="predicted"/>
<feature type="chain" id="PRO_5045485858" evidence="1">
    <location>
        <begin position="21"/>
        <end position="97"/>
    </location>
</feature>
<dbReference type="Proteomes" id="UP001210720">
    <property type="component" value="Unassembled WGS sequence"/>
</dbReference>
<sequence length="97" mass="10311">MKFVCASALSAMLLATQAQANPVLLAFDASSACRAAVDTSVVYLKSTKKSGANGVRLQFKKVKGSSASNADYRKEKDAFLACIKERLAPHSVEVKSN</sequence>
<gene>
    <name evidence="2" type="ORF">PFY00_17120</name>
</gene>
<keyword evidence="1" id="KW-0732">Signal</keyword>
<dbReference type="EMBL" id="JAQIOY010000009">
    <property type="protein sequence ID" value="MDA7426459.1"/>
    <property type="molecule type" value="Genomic_DNA"/>
</dbReference>
<evidence type="ECO:0000313" key="2">
    <source>
        <dbReference type="EMBL" id="MDA7426459.1"/>
    </source>
</evidence>
<reference evidence="2 3" key="1">
    <citation type="submission" date="2023-01" db="EMBL/GenBank/DDBJ databases">
        <title>Thalassococcus onchidii sp. nov., isolated from a marine invertebrate from the South China Sea.</title>
        <authorList>
            <person name="Xu S."/>
            <person name="Liu Z."/>
            <person name="Xu Y."/>
        </authorList>
    </citation>
    <scope>NUCLEOTIDE SEQUENCE [LARGE SCALE GENOMIC DNA]</scope>
    <source>
        <strain evidence="2 3">KCTC 32084</strain>
    </source>
</reference>
<comment type="caution">
    <text evidence="2">The sequence shown here is derived from an EMBL/GenBank/DDBJ whole genome shotgun (WGS) entry which is preliminary data.</text>
</comment>
<organism evidence="2 3">
    <name type="scientific">Thalassococcus lentus</name>
    <dbReference type="NCBI Taxonomy" id="1210524"/>
    <lineage>
        <taxon>Bacteria</taxon>
        <taxon>Pseudomonadati</taxon>
        <taxon>Pseudomonadota</taxon>
        <taxon>Alphaproteobacteria</taxon>
        <taxon>Rhodobacterales</taxon>
        <taxon>Roseobacteraceae</taxon>
        <taxon>Thalassococcus</taxon>
    </lineage>
</organism>
<evidence type="ECO:0000256" key="1">
    <source>
        <dbReference type="SAM" id="SignalP"/>
    </source>
</evidence>
<accession>A0ABT4XWY1</accession>
<keyword evidence="3" id="KW-1185">Reference proteome</keyword>